<protein>
    <recommendedName>
        <fullName evidence="1">phenylalanine--tRNA ligase</fullName>
        <ecNumber evidence="1">6.1.1.20</ecNumber>
    </recommendedName>
</protein>
<evidence type="ECO:0000259" key="7">
    <source>
        <dbReference type="PROSITE" id="PS50862"/>
    </source>
</evidence>
<evidence type="ECO:0000313" key="9">
    <source>
        <dbReference type="Proteomes" id="UP000289340"/>
    </source>
</evidence>
<name>A0A445H481_GLYSO</name>
<proteinExistence type="predicted"/>
<dbReference type="Proteomes" id="UP000289340">
    <property type="component" value="Chromosome 14"/>
</dbReference>
<evidence type="ECO:0000256" key="5">
    <source>
        <dbReference type="ARBA" id="ARBA00022917"/>
    </source>
</evidence>
<comment type="caution">
    <text evidence="8">The sequence shown here is derived from an EMBL/GenBank/DDBJ whole genome shotgun (WGS) entry which is preliminary data.</text>
</comment>
<dbReference type="PANTHER" id="PTHR11538">
    <property type="entry name" value="PHENYLALANYL-TRNA SYNTHETASE"/>
    <property type="match status" value="1"/>
</dbReference>
<evidence type="ECO:0000313" key="8">
    <source>
        <dbReference type="EMBL" id="RZB68272.1"/>
    </source>
</evidence>
<dbReference type="EMBL" id="QZWG01000014">
    <property type="protein sequence ID" value="RZB68272.1"/>
    <property type="molecule type" value="Genomic_DNA"/>
</dbReference>
<dbReference type="GO" id="GO:0006432">
    <property type="term" value="P:phenylalanyl-tRNA aminoacylation"/>
    <property type="evidence" value="ECO:0007669"/>
    <property type="project" value="TreeGrafter"/>
</dbReference>
<organism evidence="8 9">
    <name type="scientific">Glycine soja</name>
    <name type="common">Wild soybean</name>
    <dbReference type="NCBI Taxonomy" id="3848"/>
    <lineage>
        <taxon>Eukaryota</taxon>
        <taxon>Viridiplantae</taxon>
        <taxon>Streptophyta</taxon>
        <taxon>Embryophyta</taxon>
        <taxon>Tracheophyta</taxon>
        <taxon>Spermatophyta</taxon>
        <taxon>Magnoliopsida</taxon>
        <taxon>eudicotyledons</taxon>
        <taxon>Gunneridae</taxon>
        <taxon>Pentapetalae</taxon>
        <taxon>rosids</taxon>
        <taxon>fabids</taxon>
        <taxon>Fabales</taxon>
        <taxon>Fabaceae</taxon>
        <taxon>Papilionoideae</taxon>
        <taxon>50 kb inversion clade</taxon>
        <taxon>NPAAA clade</taxon>
        <taxon>indigoferoid/millettioid clade</taxon>
        <taxon>Phaseoleae</taxon>
        <taxon>Glycine</taxon>
        <taxon>Glycine subgen. Soja</taxon>
    </lineage>
</organism>
<evidence type="ECO:0000256" key="4">
    <source>
        <dbReference type="ARBA" id="ARBA00022840"/>
    </source>
</evidence>
<dbReference type="Pfam" id="PF01409">
    <property type="entry name" value="tRNA-synt_2d"/>
    <property type="match status" value="1"/>
</dbReference>
<evidence type="ECO:0000256" key="3">
    <source>
        <dbReference type="ARBA" id="ARBA00022741"/>
    </source>
</evidence>
<dbReference type="SUPFAM" id="SSF55681">
    <property type="entry name" value="Class II aaRS and biotin synthetases"/>
    <property type="match status" value="1"/>
</dbReference>
<gene>
    <name evidence="8" type="ORF">D0Y65_038170</name>
</gene>
<dbReference type="GO" id="GO:0000049">
    <property type="term" value="F:tRNA binding"/>
    <property type="evidence" value="ECO:0007669"/>
    <property type="project" value="InterPro"/>
</dbReference>
<dbReference type="EC" id="6.1.1.20" evidence="1"/>
<keyword evidence="4" id="KW-0067">ATP-binding</keyword>
<evidence type="ECO:0000256" key="1">
    <source>
        <dbReference type="ARBA" id="ARBA00012814"/>
    </source>
</evidence>
<dbReference type="AlphaFoldDB" id="A0A445H481"/>
<dbReference type="PANTHER" id="PTHR11538:SF40">
    <property type="entry name" value="PHENYLALANINE--TRNA LIGASE ALPHA SUBUNIT"/>
    <property type="match status" value="1"/>
</dbReference>
<dbReference type="InterPro" id="IPR002319">
    <property type="entry name" value="Phenylalanyl-tRNA_Synthase"/>
</dbReference>
<evidence type="ECO:0000256" key="2">
    <source>
        <dbReference type="ARBA" id="ARBA00022598"/>
    </source>
</evidence>
<dbReference type="InterPro" id="IPR045864">
    <property type="entry name" value="aa-tRNA-synth_II/BPL/LPL"/>
</dbReference>
<evidence type="ECO:0000256" key="6">
    <source>
        <dbReference type="ARBA" id="ARBA00023146"/>
    </source>
</evidence>
<dbReference type="PROSITE" id="PS50862">
    <property type="entry name" value="AA_TRNA_LIGASE_II"/>
    <property type="match status" value="1"/>
</dbReference>
<keyword evidence="2 8" id="KW-0436">Ligase</keyword>
<keyword evidence="3" id="KW-0547">Nucleotide-binding</keyword>
<feature type="domain" description="Aminoacyl-transfer RNA synthetases class-II family profile" evidence="7">
    <location>
        <begin position="11"/>
        <end position="99"/>
    </location>
</feature>
<dbReference type="InterPro" id="IPR006195">
    <property type="entry name" value="aa-tRNA-synth_II"/>
</dbReference>
<accession>A0A445H481</accession>
<sequence length="116" mass="13299">MSMQKPFALKKYFSIGRVFRNEAVGWTHLVEFHQIEGLVCDRGLTLCDLIGVLHDFYSHLGMTNLKFKPAYNPYTEPNKEIFSYHEGFKKWVEVGNSGMLQPIGLPENVYSVGPFP</sequence>
<dbReference type="GO" id="GO:0005524">
    <property type="term" value="F:ATP binding"/>
    <property type="evidence" value="ECO:0007669"/>
    <property type="project" value="UniProtKB-KW"/>
</dbReference>
<keyword evidence="5" id="KW-0648">Protein biosynthesis</keyword>
<dbReference type="GO" id="GO:0004826">
    <property type="term" value="F:phenylalanine-tRNA ligase activity"/>
    <property type="evidence" value="ECO:0007669"/>
    <property type="project" value="UniProtKB-EC"/>
</dbReference>
<keyword evidence="6" id="KW-0030">Aminoacyl-tRNA synthetase</keyword>
<dbReference type="GO" id="GO:0005829">
    <property type="term" value="C:cytosol"/>
    <property type="evidence" value="ECO:0007669"/>
    <property type="project" value="TreeGrafter"/>
</dbReference>
<keyword evidence="9" id="KW-1185">Reference proteome</keyword>
<dbReference type="GO" id="GO:0009328">
    <property type="term" value="C:phenylalanine-tRNA ligase complex"/>
    <property type="evidence" value="ECO:0007669"/>
    <property type="project" value="TreeGrafter"/>
</dbReference>
<dbReference type="Gene3D" id="3.30.930.10">
    <property type="entry name" value="Bira Bifunctional Protein, Domain 2"/>
    <property type="match status" value="1"/>
</dbReference>
<reference evidence="8 9" key="1">
    <citation type="submission" date="2018-09" db="EMBL/GenBank/DDBJ databases">
        <title>A high-quality reference genome of wild soybean provides a powerful tool to mine soybean genomes.</title>
        <authorList>
            <person name="Xie M."/>
            <person name="Chung C.Y.L."/>
            <person name="Li M.-W."/>
            <person name="Wong F.-L."/>
            <person name="Chan T.-F."/>
            <person name="Lam H.-M."/>
        </authorList>
    </citation>
    <scope>NUCLEOTIDE SEQUENCE [LARGE SCALE GENOMIC DNA]</scope>
    <source>
        <strain evidence="9">cv. W05</strain>
        <tissue evidence="8">Hypocotyl of etiolated seedlings</tissue>
    </source>
</reference>